<organism evidence="1 2">
    <name type="scientific">Clonostachys rosea f. rosea IK726</name>
    <dbReference type="NCBI Taxonomy" id="1349383"/>
    <lineage>
        <taxon>Eukaryota</taxon>
        <taxon>Fungi</taxon>
        <taxon>Dikarya</taxon>
        <taxon>Ascomycota</taxon>
        <taxon>Pezizomycotina</taxon>
        <taxon>Sordariomycetes</taxon>
        <taxon>Hypocreomycetidae</taxon>
        <taxon>Hypocreales</taxon>
        <taxon>Bionectriaceae</taxon>
        <taxon>Clonostachys</taxon>
    </lineage>
</organism>
<proteinExistence type="predicted"/>
<comment type="caution">
    <text evidence="1">The sequence shown here is derived from an EMBL/GenBank/DDBJ whole genome shotgun (WGS) entry which is preliminary data.</text>
</comment>
<dbReference type="EMBL" id="CADEHS020000010">
    <property type="protein sequence ID" value="CAG9946313.1"/>
    <property type="molecule type" value="Genomic_DNA"/>
</dbReference>
<dbReference type="Proteomes" id="UP000836387">
    <property type="component" value="Unassembled WGS sequence"/>
</dbReference>
<gene>
    <name evidence="1" type="ORF">CRV2_00005194</name>
</gene>
<name>A0ACA9TZH4_BIOOC</name>
<keyword evidence="2" id="KW-1185">Reference proteome</keyword>
<accession>A0ACA9TZH4</accession>
<sequence length="93" mass="10189">MSTELVYLLSCNPPYLEAFPNTLPGRTDFTGVIHEKIDGYASVDRPDLPNASPCPGAVAISPTLSSATFHRTVAEIRICGPYLYNRRNQAFSN</sequence>
<protein>
    <submittedName>
        <fullName evidence="1">Uncharacterized protein</fullName>
    </submittedName>
</protein>
<reference evidence="1" key="1">
    <citation type="submission" date="2020-04" db="EMBL/GenBank/DDBJ databases">
        <authorList>
            <person name="Broberg M."/>
        </authorList>
    </citation>
    <scope>NUCLEOTIDE SEQUENCE</scope>
</reference>
<reference evidence="1" key="2">
    <citation type="submission" date="2021-10" db="EMBL/GenBank/DDBJ databases">
        <authorList>
            <person name="Piombo E."/>
        </authorList>
    </citation>
    <scope>NUCLEOTIDE SEQUENCE</scope>
</reference>
<evidence type="ECO:0000313" key="1">
    <source>
        <dbReference type="EMBL" id="CAG9946313.1"/>
    </source>
</evidence>
<evidence type="ECO:0000313" key="2">
    <source>
        <dbReference type="Proteomes" id="UP000836387"/>
    </source>
</evidence>